<dbReference type="OrthoDB" id="667483at2"/>
<accession>A0A2P8D8M8</accession>
<proteinExistence type="predicted"/>
<dbReference type="SUPFAM" id="SSF51230">
    <property type="entry name" value="Single hybrid motif"/>
    <property type="match status" value="1"/>
</dbReference>
<gene>
    <name evidence="2" type="ORF">B0I18_102533</name>
</gene>
<dbReference type="AlphaFoldDB" id="A0A2P8D8M8"/>
<dbReference type="GO" id="GO:0009249">
    <property type="term" value="P:protein lipoylation"/>
    <property type="evidence" value="ECO:0007669"/>
    <property type="project" value="TreeGrafter"/>
</dbReference>
<evidence type="ECO:0000256" key="1">
    <source>
        <dbReference type="ARBA" id="ARBA00022823"/>
    </source>
</evidence>
<dbReference type="CDD" id="cd06848">
    <property type="entry name" value="GCS_H"/>
    <property type="match status" value="1"/>
</dbReference>
<protein>
    <submittedName>
        <fullName evidence="2">Glycine cleavage system H lipoate-binding protein</fullName>
    </submittedName>
</protein>
<dbReference type="EMBL" id="PYGD01000002">
    <property type="protein sequence ID" value="PSK93563.1"/>
    <property type="molecule type" value="Genomic_DNA"/>
</dbReference>
<dbReference type="Proteomes" id="UP000240572">
    <property type="component" value="Unassembled WGS sequence"/>
</dbReference>
<evidence type="ECO:0000313" key="3">
    <source>
        <dbReference type="Proteomes" id="UP000240572"/>
    </source>
</evidence>
<dbReference type="InterPro" id="IPR011053">
    <property type="entry name" value="Single_hybrid_motif"/>
</dbReference>
<keyword evidence="3" id="KW-1185">Reference proteome</keyword>
<dbReference type="GO" id="GO:0005737">
    <property type="term" value="C:cytoplasm"/>
    <property type="evidence" value="ECO:0007669"/>
    <property type="project" value="TreeGrafter"/>
</dbReference>
<dbReference type="InterPro" id="IPR002930">
    <property type="entry name" value="GCV_H"/>
</dbReference>
<reference evidence="2 3" key="1">
    <citation type="submission" date="2018-03" db="EMBL/GenBank/DDBJ databases">
        <title>Genomic Encyclopedia of Type Strains, Phase III (KMG-III): the genomes of soil and plant-associated and newly described type strains.</title>
        <authorList>
            <person name="Whitman W."/>
        </authorList>
    </citation>
    <scope>NUCLEOTIDE SEQUENCE [LARGE SCALE GENOMIC DNA]</scope>
    <source>
        <strain evidence="2 3">CGMCC 1.12700</strain>
    </source>
</reference>
<dbReference type="Pfam" id="PF01597">
    <property type="entry name" value="GCV_H"/>
    <property type="match status" value="1"/>
</dbReference>
<dbReference type="RefSeq" id="WP_146146711.1">
    <property type="nucleotide sequence ID" value="NZ_PYGD01000002.1"/>
</dbReference>
<sequence length="127" mass="13892">MHYTEDHEWIDFLGVSALVGIHKNKLSGINTILQATFCQVPAALGKGETIAEFQSGKGHFAVRMPVDGSVIAINPKLLNNPSLIINGDLHSIWIAKISPAAPYSRAGLLREFQYQVFADKAATLLYE</sequence>
<evidence type="ECO:0000313" key="2">
    <source>
        <dbReference type="EMBL" id="PSK93563.1"/>
    </source>
</evidence>
<dbReference type="PANTHER" id="PTHR11715">
    <property type="entry name" value="GLYCINE CLEAVAGE SYSTEM H PROTEIN"/>
    <property type="match status" value="1"/>
</dbReference>
<dbReference type="Gene3D" id="2.40.50.100">
    <property type="match status" value="1"/>
</dbReference>
<name>A0A2P8D8M8_9BACT</name>
<dbReference type="InterPro" id="IPR033753">
    <property type="entry name" value="GCV_H/Fam206"/>
</dbReference>
<organism evidence="2 3">
    <name type="scientific">Taibaiella chishuiensis</name>
    <dbReference type="NCBI Taxonomy" id="1434707"/>
    <lineage>
        <taxon>Bacteria</taxon>
        <taxon>Pseudomonadati</taxon>
        <taxon>Bacteroidota</taxon>
        <taxon>Chitinophagia</taxon>
        <taxon>Chitinophagales</taxon>
        <taxon>Chitinophagaceae</taxon>
        <taxon>Taibaiella</taxon>
    </lineage>
</organism>
<dbReference type="GO" id="GO:0005960">
    <property type="term" value="C:glycine cleavage complex"/>
    <property type="evidence" value="ECO:0007669"/>
    <property type="project" value="InterPro"/>
</dbReference>
<dbReference type="GO" id="GO:0019464">
    <property type="term" value="P:glycine decarboxylation via glycine cleavage system"/>
    <property type="evidence" value="ECO:0007669"/>
    <property type="project" value="InterPro"/>
</dbReference>
<comment type="caution">
    <text evidence="2">The sequence shown here is derived from an EMBL/GenBank/DDBJ whole genome shotgun (WGS) entry which is preliminary data.</text>
</comment>
<keyword evidence="1" id="KW-0450">Lipoyl</keyword>
<dbReference type="PANTHER" id="PTHR11715:SF3">
    <property type="entry name" value="GLYCINE CLEAVAGE SYSTEM H PROTEIN-RELATED"/>
    <property type="match status" value="1"/>
</dbReference>